<evidence type="ECO:0000313" key="1">
    <source>
        <dbReference type="EMBL" id="SEH40286.1"/>
    </source>
</evidence>
<accession>A0A1H6HYV2</accession>
<sequence>MKSNSLKIKKASLSRNELRSLKGGKIGNGGGTSIGIGGGGEVECGCVQAGCPGDGSARCGGSCC</sequence>
<dbReference type="AlphaFoldDB" id="A0A1H6HYV2"/>
<dbReference type="Proteomes" id="UP000198561">
    <property type="component" value="Unassembled WGS sequence"/>
</dbReference>
<gene>
    <name evidence="1" type="ORF">SAMN05421593_3755</name>
</gene>
<evidence type="ECO:0000313" key="2">
    <source>
        <dbReference type="Proteomes" id="UP000198561"/>
    </source>
</evidence>
<dbReference type="EMBL" id="FNWQ01000005">
    <property type="protein sequence ID" value="SEH40286.1"/>
    <property type="molecule type" value="Genomic_DNA"/>
</dbReference>
<dbReference type="RefSeq" id="WP_089694514.1">
    <property type="nucleotide sequence ID" value="NZ_FNWQ01000005.1"/>
</dbReference>
<organism evidence="1 2">
    <name type="scientific">Chryseobacterium culicis</name>
    <dbReference type="NCBI Taxonomy" id="680127"/>
    <lineage>
        <taxon>Bacteria</taxon>
        <taxon>Pseudomonadati</taxon>
        <taxon>Bacteroidota</taxon>
        <taxon>Flavobacteriia</taxon>
        <taxon>Flavobacteriales</taxon>
        <taxon>Weeksellaceae</taxon>
        <taxon>Chryseobacterium group</taxon>
        <taxon>Chryseobacterium</taxon>
    </lineage>
</organism>
<name>A0A1H6HYV2_CHRCI</name>
<reference evidence="1 2" key="1">
    <citation type="submission" date="2016-10" db="EMBL/GenBank/DDBJ databases">
        <authorList>
            <person name="de Groot N.N."/>
        </authorList>
    </citation>
    <scope>NUCLEOTIDE SEQUENCE [LARGE SCALE GENOMIC DNA]</scope>
    <source>
        <strain evidence="1 2">DSM 23031</strain>
    </source>
</reference>
<protein>
    <submittedName>
        <fullName evidence="1">Uncharacterized protein</fullName>
    </submittedName>
</protein>
<dbReference type="STRING" id="680127.SAMN05421593_3755"/>
<proteinExistence type="predicted"/>